<gene>
    <name evidence="2" type="ORF">NC653_006167</name>
</gene>
<protein>
    <submittedName>
        <fullName evidence="2">Uncharacterized protein</fullName>
    </submittedName>
</protein>
<dbReference type="EMBL" id="JAQIZT010000002">
    <property type="protein sequence ID" value="KAJ7007020.1"/>
    <property type="molecule type" value="Genomic_DNA"/>
</dbReference>
<keyword evidence="3" id="KW-1185">Reference proteome</keyword>
<organism evidence="2 3">
    <name type="scientific">Populus alba x Populus x berolinensis</name>
    <dbReference type="NCBI Taxonomy" id="444605"/>
    <lineage>
        <taxon>Eukaryota</taxon>
        <taxon>Viridiplantae</taxon>
        <taxon>Streptophyta</taxon>
        <taxon>Embryophyta</taxon>
        <taxon>Tracheophyta</taxon>
        <taxon>Spermatophyta</taxon>
        <taxon>Magnoliopsida</taxon>
        <taxon>eudicotyledons</taxon>
        <taxon>Gunneridae</taxon>
        <taxon>Pentapetalae</taxon>
        <taxon>rosids</taxon>
        <taxon>fabids</taxon>
        <taxon>Malpighiales</taxon>
        <taxon>Salicaceae</taxon>
        <taxon>Saliceae</taxon>
        <taxon>Populus</taxon>
    </lineage>
</organism>
<dbReference type="AlphaFoldDB" id="A0AAD6RDL8"/>
<keyword evidence="1" id="KW-1133">Transmembrane helix</keyword>
<proteinExistence type="predicted"/>
<comment type="caution">
    <text evidence="2">The sequence shown here is derived from an EMBL/GenBank/DDBJ whole genome shotgun (WGS) entry which is preliminary data.</text>
</comment>
<evidence type="ECO:0000313" key="3">
    <source>
        <dbReference type="Proteomes" id="UP001164929"/>
    </source>
</evidence>
<sequence>MSHPSSPATFCTSGYVSFTGFLFYCLSKLQSFQKRNRL</sequence>
<evidence type="ECO:0000313" key="2">
    <source>
        <dbReference type="EMBL" id="KAJ7007020.1"/>
    </source>
</evidence>
<keyword evidence="1" id="KW-0472">Membrane</keyword>
<evidence type="ECO:0000256" key="1">
    <source>
        <dbReference type="SAM" id="Phobius"/>
    </source>
</evidence>
<accession>A0AAD6RDL8</accession>
<keyword evidence="1" id="KW-0812">Transmembrane</keyword>
<feature type="transmembrane region" description="Helical" evidence="1">
    <location>
        <begin position="6"/>
        <end position="27"/>
    </location>
</feature>
<name>A0AAD6RDL8_9ROSI</name>
<reference evidence="2" key="1">
    <citation type="journal article" date="2023" name="Mol. Ecol. Resour.">
        <title>Chromosome-level genome assembly of a triploid poplar Populus alba 'Berolinensis'.</title>
        <authorList>
            <person name="Chen S."/>
            <person name="Yu Y."/>
            <person name="Wang X."/>
            <person name="Wang S."/>
            <person name="Zhang T."/>
            <person name="Zhou Y."/>
            <person name="He R."/>
            <person name="Meng N."/>
            <person name="Wang Y."/>
            <person name="Liu W."/>
            <person name="Liu Z."/>
            <person name="Liu J."/>
            <person name="Guo Q."/>
            <person name="Huang H."/>
            <person name="Sederoff R.R."/>
            <person name="Wang G."/>
            <person name="Qu G."/>
            <person name="Chen S."/>
        </authorList>
    </citation>
    <scope>NUCLEOTIDE SEQUENCE</scope>
    <source>
        <strain evidence="2">SC-2020</strain>
    </source>
</reference>
<dbReference type="Proteomes" id="UP001164929">
    <property type="component" value="Chromosome 2"/>
</dbReference>